<reference evidence="1 2" key="1">
    <citation type="submission" date="2020-03" db="EMBL/GenBank/DDBJ databases">
        <title>Bacillus aquiflavi sp. nov., isolated from yellow water of strong flavor Chinese baijiu in Yibin region of China.</title>
        <authorList>
            <person name="Xie J."/>
        </authorList>
    </citation>
    <scope>NUCLEOTIDE SEQUENCE [LARGE SCALE GENOMIC DNA]</scope>
    <source>
        <strain evidence="1 2">Gsoil 114</strain>
    </source>
</reference>
<gene>
    <name evidence="1" type="ORF">G4D61_11015</name>
</gene>
<evidence type="ECO:0000313" key="2">
    <source>
        <dbReference type="Proteomes" id="UP000476934"/>
    </source>
</evidence>
<protein>
    <submittedName>
        <fullName evidence="1">Uncharacterized protein</fullName>
    </submittedName>
</protein>
<dbReference type="EMBL" id="JAAIWK010000017">
    <property type="protein sequence ID" value="NEY20486.1"/>
    <property type="molecule type" value="Genomic_DNA"/>
</dbReference>
<proteinExistence type="predicted"/>
<name>A0A6M0P711_9BACI</name>
<dbReference type="AlphaFoldDB" id="A0A6M0P711"/>
<dbReference type="Proteomes" id="UP000476934">
    <property type="component" value="Unassembled WGS sequence"/>
</dbReference>
<organism evidence="1 2">
    <name type="scientific">Heyndrickxia ginsengihumi</name>
    <dbReference type="NCBI Taxonomy" id="363870"/>
    <lineage>
        <taxon>Bacteria</taxon>
        <taxon>Bacillati</taxon>
        <taxon>Bacillota</taxon>
        <taxon>Bacilli</taxon>
        <taxon>Bacillales</taxon>
        <taxon>Bacillaceae</taxon>
        <taxon>Heyndrickxia</taxon>
    </lineage>
</organism>
<keyword evidence="2" id="KW-1185">Reference proteome</keyword>
<sequence>MTTLALIKALDNFVGISDTAENLDKRGTNTFVHGIPDWAATGITKTLMMIPPI</sequence>
<dbReference type="RefSeq" id="WP_155918519.1">
    <property type="nucleotide sequence ID" value="NZ_JAAIWK010000017.1"/>
</dbReference>
<comment type="caution">
    <text evidence="1">The sequence shown here is derived from an EMBL/GenBank/DDBJ whole genome shotgun (WGS) entry which is preliminary data.</text>
</comment>
<accession>A0A6M0P711</accession>
<evidence type="ECO:0000313" key="1">
    <source>
        <dbReference type="EMBL" id="NEY20486.1"/>
    </source>
</evidence>